<organism evidence="1 2">
    <name type="scientific">Trachymyrmex septentrionalis</name>
    <dbReference type="NCBI Taxonomy" id="34720"/>
    <lineage>
        <taxon>Eukaryota</taxon>
        <taxon>Metazoa</taxon>
        <taxon>Ecdysozoa</taxon>
        <taxon>Arthropoda</taxon>
        <taxon>Hexapoda</taxon>
        <taxon>Insecta</taxon>
        <taxon>Pterygota</taxon>
        <taxon>Neoptera</taxon>
        <taxon>Endopterygota</taxon>
        <taxon>Hymenoptera</taxon>
        <taxon>Apocrita</taxon>
        <taxon>Aculeata</taxon>
        <taxon>Formicoidea</taxon>
        <taxon>Formicidae</taxon>
        <taxon>Myrmicinae</taxon>
        <taxon>Trachymyrmex</taxon>
    </lineage>
</organism>
<accession>A0A195FA43</accession>
<sequence>KILGGNIQISGSYFNSSLARIFRIFTLIYYTSQVEGLTDQVRRTMAEKSKVRRLIRGGVKARKITLTNLSCIGRGAGCTISLREEIEVGVKRD</sequence>
<gene>
    <name evidence="1" type="ORF">ALC56_08355</name>
</gene>
<dbReference type="EMBL" id="KQ981720">
    <property type="protein sequence ID" value="KYN37298.1"/>
    <property type="molecule type" value="Genomic_DNA"/>
</dbReference>
<name>A0A195FA43_9HYME</name>
<evidence type="ECO:0000313" key="2">
    <source>
        <dbReference type="Proteomes" id="UP000078541"/>
    </source>
</evidence>
<keyword evidence="2" id="KW-1185">Reference proteome</keyword>
<feature type="non-terminal residue" evidence="1">
    <location>
        <position position="1"/>
    </location>
</feature>
<evidence type="ECO:0000313" key="1">
    <source>
        <dbReference type="EMBL" id="KYN37298.1"/>
    </source>
</evidence>
<dbReference type="Proteomes" id="UP000078541">
    <property type="component" value="Unassembled WGS sequence"/>
</dbReference>
<reference evidence="1 2" key="1">
    <citation type="submission" date="2016-03" db="EMBL/GenBank/DDBJ databases">
        <title>Trachymyrmex septentrionalis WGS genome.</title>
        <authorList>
            <person name="Nygaard S."/>
            <person name="Hu H."/>
            <person name="Boomsma J."/>
            <person name="Zhang G."/>
        </authorList>
    </citation>
    <scope>NUCLEOTIDE SEQUENCE [LARGE SCALE GENOMIC DNA]</scope>
    <source>
        <strain evidence="1">Tsep2-gDNA-1</strain>
        <tissue evidence="1">Whole body</tissue>
    </source>
</reference>
<protein>
    <submittedName>
        <fullName evidence="1">Uncharacterized protein</fullName>
    </submittedName>
</protein>
<dbReference type="AlphaFoldDB" id="A0A195FA43"/>
<proteinExistence type="predicted"/>